<name>A0A2I0IEW8_PUNGR</name>
<sequence length="183" mass="20223">MTSPANLSTGVTYNRSSIQHWLDTAAHPHLVRLLLPLRPASSLACPCRLPPLSSDDALALANSLIFASSDLEPSSLLKLARFAAESDDNCIFLAKINGFVEPLLNLMIHANDDEPEERNLKFSMYPKLGFAELLLNLKIGVGVGGGVTDEEEEEDQVRGRKRENLQKREKVEKEKREMVGVLS</sequence>
<dbReference type="Proteomes" id="UP000233551">
    <property type="component" value="Unassembled WGS sequence"/>
</dbReference>
<accession>A0A2I0IEW8</accession>
<dbReference type="AlphaFoldDB" id="A0A2I0IEW8"/>
<gene>
    <name evidence="2" type="ORF">CRG98_037390</name>
</gene>
<protein>
    <recommendedName>
        <fullName evidence="4">U-box domain-containing protein</fullName>
    </recommendedName>
</protein>
<dbReference type="EMBL" id="PGOL01003217">
    <property type="protein sequence ID" value="PKI42210.1"/>
    <property type="molecule type" value="Genomic_DNA"/>
</dbReference>
<keyword evidence="3" id="KW-1185">Reference proteome</keyword>
<comment type="caution">
    <text evidence="2">The sequence shown here is derived from an EMBL/GenBank/DDBJ whole genome shotgun (WGS) entry which is preliminary data.</text>
</comment>
<feature type="compositionally biased region" description="Basic and acidic residues" evidence="1">
    <location>
        <begin position="156"/>
        <end position="170"/>
    </location>
</feature>
<feature type="region of interest" description="Disordered" evidence="1">
    <location>
        <begin position="148"/>
        <end position="170"/>
    </location>
</feature>
<evidence type="ECO:0000313" key="2">
    <source>
        <dbReference type="EMBL" id="PKI42210.1"/>
    </source>
</evidence>
<evidence type="ECO:0000313" key="3">
    <source>
        <dbReference type="Proteomes" id="UP000233551"/>
    </source>
</evidence>
<reference evidence="2 3" key="1">
    <citation type="submission" date="2017-11" db="EMBL/GenBank/DDBJ databases">
        <title>De-novo sequencing of pomegranate (Punica granatum L.) genome.</title>
        <authorList>
            <person name="Akparov Z."/>
            <person name="Amiraslanov A."/>
            <person name="Hajiyeva S."/>
            <person name="Abbasov M."/>
            <person name="Kaur K."/>
            <person name="Hamwieh A."/>
            <person name="Solovyev V."/>
            <person name="Salamov A."/>
            <person name="Braich B."/>
            <person name="Kosarev P."/>
            <person name="Mahmoud A."/>
            <person name="Hajiyev E."/>
            <person name="Babayeva S."/>
            <person name="Izzatullayeva V."/>
            <person name="Mammadov A."/>
            <person name="Mammadov A."/>
            <person name="Sharifova S."/>
            <person name="Ojaghi J."/>
            <person name="Eynullazada K."/>
            <person name="Bayramov B."/>
            <person name="Abdulazimova A."/>
            <person name="Shahmuradov I."/>
        </authorList>
    </citation>
    <scope>NUCLEOTIDE SEQUENCE [LARGE SCALE GENOMIC DNA]</scope>
    <source>
        <strain evidence="3">cv. AG2017</strain>
        <tissue evidence="2">Leaf</tissue>
    </source>
</reference>
<organism evidence="2 3">
    <name type="scientific">Punica granatum</name>
    <name type="common">Pomegranate</name>
    <dbReference type="NCBI Taxonomy" id="22663"/>
    <lineage>
        <taxon>Eukaryota</taxon>
        <taxon>Viridiplantae</taxon>
        <taxon>Streptophyta</taxon>
        <taxon>Embryophyta</taxon>
        <taxon>Tracheophyta</taxon>
        <taxon>Spermatophyta</taxon>
        <taxon>Magnoliopsida</taxon>
        <taxon>eudicotyledons</taxon>
        <taxon>Gunneridae</taxon>
        <taxon>Pentapetalae</taxon>
        <taxon>rosids</taxon>
        <taxon>malvids</taxon>
        <taxon>Myrtales</taxon>
        <taxon>Lythraceae</taxon>
        <taxon>Punica</taxon>
    </lineage>
</organism>
<evidence type="ECO:0000256" key="1">
    <source>
        <dbReference type="SAM" id="MobiDB-lite"/>
    </source>
</evidence>
<evidence type="ECO:0008006" key="4">
    <source>
        <dbReference type="Google" id="ProtNLM"/>
    </source>
</evidence>
<proteinExistence type="predicted"/>